<dbReference type="Proteomes" id="UP000001876">
    <property type="component" value="Unassembled WGS sequence"/>
</dbReference>
<proteinExistence type="predicted"/>
<dbReference type="RefSeq" id="XP_003060604.1">
    <property type="nucleotide sequence ID" value="XM_003060558.1"/>
</dbReference>
<evidence type="ECO:0000313" key="1">
    <source>
        <dbReference type="EMBL" id="EEH55373.1"/>
    </source>
</evidence>
<dbReference type="EMBL" id="GG663742">
    <property type="protein sequence ID" value="EEH55373.1"/>
    <property type="molecule type" value="Genomic_DNA"/>
</dbReference>
<accession>C1MYP6</accession>
<protein>
    <submittedName>
        <fullName evidence="1">Predicted protein</fullName>
    </submittedName>
</protein>
<sequence>MRATREKNDDPRSYALAREDEERWAEAAERVVAWDEDSFSLSLPGDCGGASKPRAAADDRATTPPFARRWRRDDESAASRLAAYMRATGRLSKAAPLEDAVAATFFSSDAHATPRRARCRATLTTLDGERRVEDGRWAATEDDAKEDAMRALLAWMTMRDSTGVRPIHWFPYARVGAMNADT</sequence>
<name>C1MYP6_MICPC</name>
<dbReference type="AlphaFoldDB" id="C1MYP6"/>
<evidence type="ECO:0000313" key="2">
    <source>
        <dbReference type="Proteomes" id="UP000001876"/>
    </source>
</evidence>
<gene>
    <name evidence="1" type="ORF">MICPUCDRAFT_59977</name>
</gene>
<dbReference type="GeneID" id="9685750"/>
<keyword evidence="2" id="KW-1185">Reference proteome</keyword>
<organism evidence="2">
    <name type="scientific">Micromonas pusilla (strain CCMP1545)</name>
    <name type="common">Picoplanktonic green alga</name>
    <dbReference type="NCBI Taxonomy" id="564608"/>
    <lineage>
        <taxon>Eukaryota</taxon>
        <taxon>Viridiplantae</taxon>
        <taxon>Chlorophyta</taxon>
        <taxon>Mamiellophyceae</taxon>
        <taxon>Mamiellales</taxon>
        <taxon>Mamiellaceae</taxon>
        <taxon>Micromonas</taxon>
    </lineage>
</organism>
<dbReference type="KEGG" id="mpp:MICPUCDRAFT_59977"/>
<reference evidence="1 2" key="1">
    <citation type="journal article" date="2009" name="Science">
        <title>Green evolution and dynamic adaptations revealed by genomes of the marine picoeukaryotes Micromonas.</title>
        <authorList>
            <person name="Worden A.Z."/>
            <person name="Lee J.H."/>
            <person name="Mock T."/>
            <person name="Rouze P."/>
            <person name="Simmons M.P."/>
            <person name="Aerts A.L."/>
            <person name="Allen A.E."/>
            <person name="Cuvelier M.L."/>
            <person name="Derelle E."/>
            <person name="Everett M.V."/>
            <person name="Foulon E."/>
            <person name="Grimwood J."/>
            <person name="Gundlach H."/>
            <person name="Henrissat B."/>
            <person name="Napoli C."/>
            <person name="McDonald S.M."/>
            <person name="Parker M.S."/>
            <person name="Rombauts S."/>
            <person name="Salamov A."/>
            <person name="Von Dassow P."/>
            <person name="Badger J.H."/>
            <person name="Coutinho P.M."/>
            <person name="Demir E."/>
            <person name="Dubchak I."/>
            <person name="Gentemann C."/>
            <person name="Eikrem W."/>
            <person name="Gready J.E."/>
            <person name="John U."/>
            <person name="Lanier W."/>
            <person name="Lindquist E.A."/>
            <person name="Lucas S."/>
            <person name="Mayer K.F."/>
            <person name="Moreau H."/>
            <person name="Not F."/>
            <person name="Otillar R."/>
            <person name="Panaud O."/>
            <person name="Pangilinan J."/>
            <person name="Paulsen I."/>
            <person name="Piegu B."/>
            <person name="Poliakov A."/>
            <person name="Robbens S."/>
            <person name="Schmutz J."/>
            <person name="Toulza E."/>
            <person name="Wyss T."/>
            <person name="Zelensky A."/>
            <person name="Zhou K."/>
            <person name="Armbrust E.V."/>
            <person name="Bhattacharya D."/>
            <person name="Goodenough U.W."/>
            <person name="Van de Peer Y."/>
            <person name="Grigoriev I.V."/>
        </authorList>
    </citation>
    <scope>NUCLEOTIDE SEQUENCE [LARGE SCALE GENOMIC DNA]</scope>
    <source>
        <strain evidence="1 2">CCMP1545</strain>
    </source>
</reference>